<dbReference type="InterPro" id="IPR056681">
    <property type="entry name" value="DUF7779"/>
</dbReference>
<proteinExistence type="predicted"/>
<protein>
    <submittedName>
        <fullName evidence="3">P-loop containing nucleoside triphosphate hydrolase protein</fullName>
    </submittedName>
</protein>
<dbReference type="InterPro" id="IPR011990">
    <property type="entry name" value="TPR-like_helical_dom_sf"/>
</dbReference>
<dbReference type="InterPro" id="IPR027417">
    <property type="entry name" value="P-loop_NTPase"/>
</dbReference>
<evidence type="ECO:0000313" key="4">
    <source>
        <dbReference type="Proteomes" id="UP000813444"/>
    </source>
</evidence>
<dbReference type="AlphaFoldDB" id="A0A8K0WQV4"/>
<dbReference type="Pfam" id="PF13424">
    <property type="entry name" value="TPR_12"/>
    <property type="match status" value="1"/>
</dbReference>
<dbReference type="SUPFAM" id="SSF52540">
    <property type="entry name" value="P-loop containing nucleoside triphosphate hydrolases"/>
    <property type="match status" value="1"/>
</dbReference>
<accession>A0A8K0WQV4</accession>
<evidence type="ECO:0000313" key="3">
    <source>
        <dbReference type="EMBL" id="KAH7318086.1"/>
    </source>
</evidence>
<comment type="caution">
    <text evidence="3">The sequence shown here is derived from an EMBL/GenBank/DDBJ whole genome shotgun (WGS) entry which is preliminary data.</text>
</comment>
<dbReference type="Gene3D" id="1.25.40.10">
    <property type="entry name" value="Tetratricopeptide repeat domain"/>
    <property type="match status" value="2"/>
</dbReference>
<dbReference type="InterPro" id="IPR053137">
    <property type="entry name" value="NLR-like"/>
</dbReference>
<dbReference type="GO" id="GO:0043531">
    <property type="term" value="F:ADP binding"/>
    <property type="evidence" value="ECO:0007669"/>
    <property type="project" value="InterPro"/>
</dbReference>
<dbReference type="Pfam" id="PF25000">
    <property type="entry name" value="DUF7779"/>
    <property type="match status" value="1"/>
</dbReference>
<dbReference type="Pfam" id="PF13374">
    <property type="entry name" value="TPR_10"/>
    <property type="match status" value="2"/>
</dbReference>
<dbReference type="EMBL" id="JAGPNK010000007">
    <property type="protein sequence ID" value="KAH7318086.1"/>
    <property type="molecule type" value="Genomic_DNA"/>
</dbReference>
<dbReference type="OrthoDB" id="20872at2759"/>
<feature type="domain" description="DUF7779" evidence="2">
    <location>
        <begin position="299"/>
        <end position="372"/>
    </location>
</feature>
<organism evidence="3 4">
    <name type="scientific">Stachybotrys elegans</name>
    <dbReference type="NCBI Taxonomy" id="80388"/>
    <lineage>
        <taxon>Eukaryota</taxon>
        <taxon>Fungi</taxon>
        <taxon>Dikarya</taxon>
        <taxon>Ascomycota</taxon>
        <taxon>Pezizomycotina</taxon>
        <taxon>Sordariomycetes</taxon>
        <taxon>Hypocreomycetidae</taxon>
        <taxon>Hypocreales</taxon>
        <taxon>Stachybotryaceae</taxon>
        <taxon>Stachybotrys</taxon>
    </lineage>
</organism>
<dbReference type="Proteomes" id="UP000813444">
    <property type="component" value="Unassembled WGS sequence"/>
</dbReference>
<keyword evidence="4" id="KW-1185">Reference proteome</keyword>
<dbReference type="PANTHER" id="PTHR46082:SF6">
    <property type="entry name" value="AAA+ ATPASE DOMAIN-CONTAINING PROTEIN-RELATED"/>
    <property type="match status" value="1"/>
</dbReference>
<dbReference type="InterPro" id="IPR002182">
    <property type="entry name" value="NB-ARC"/>
</dbReference>
<dbReference type="PANTHER" id="PTHR46082">
    <property type="entry name" value="ATP/GTP-BINDING PROTEIN-RELATED"/>
    <property type="match status" value="1"/>
</dbReference>
<dbReference type="Gene3D" id="3.40.50.300">
    <property type="entry name" value="P-loop containing nucleotide triphosphate hydrolases"/>
    <property type="match status" value="1"/>
</dbReference>
<dbReference type="SUPFAM" id="SSF48452">
    <property type="entry name" value="TPR-like"/>
    <property type="match status" value="2"/>
</dbReference>
<dbReference type="Pfam" id="PF00931">
    <property type="entry name" value="NB-ARC"/>
    <property type="match status" value="1"/>
</dbReference>
<evidence type="ECO:0000259" key="2">
    <source>
        <dbReference type="Pfam" id="PF25000"/>
    </source>
</evidence>
<reference evidence="3" key="1">
    <citation type="journal article" date="2021" name="Nat. Commun.">
        <title>Genetic determinants of endophytism in the Arabidopsis root mycobiome.</title>
        <authorList>
            <person name="Mesny F."/>
            <person name="Miyauchi S."/>
            <person name="Thiergart T."/>
            <person name="Pickel B."/>
            <person name="Atanasova L."/>
            <person name="Karlsson M."/>
            <person name="Huettel B."/>
            <person name="Barry K.W."/>
            <person name="Haridas S."/>
            <person name="Chen C."/>
            <person name="Bauer D."/>
            <person name="Andreopoulos W."/>
            <person name="Pangilinan J."/>
            <person name="LaButti K."/>
            <person name="Riley R."/>
            <person name="Lipzen A."/>
            <person name="Clum A."/>
            <person name="Drula E."/>
            <person name="Henrissat B."/>
            <person name="Kohler A."/>
            <person name="Grigoriev I.V."/>
            <person name="Martin F.M."/>
            <person name="Hacquard S."/>
        </authorList>
    </citation>
    <scope>NUCLEOTIDE SEQUENCE</scope>
    <source>
        <strain evidence="3">MPI-CAGE-CH-0235</strain>
    </source>
</reference>
<evidence type="ECO:0000259" key="1">
    <source>
        <dbReference type="Pfam" id="PF00931"/>
    </source>
</evidence>
<sequence length="715" mass="81552">MFHQVIDNFQNNFKVDFDPPPYSQARFLVPFDRNPSFVGRKVIFDAIERELDVPEGTQPKAALCGLGGIGKSQIALEYCYRMRKKDERCSIFWCNAATSARFEESMNRIANECGIVSKEDGGTDAAALLKDWLEYRHQDPWLMVVDNVDDEDAFFREKTRIGKTPSECIPHSAQGTLLFTTRSRDIAFDVASTSKPILIQEMEREEGLKLIRKRLPTDTPEDTLITLLEVLEFIPLAITQAVAFITKRRKTVRQYLEQYQKSDATRTKLLSYEFSDHGRQGSSMESLAKTWMLSFEAIRESNPRAAELLCLITFFQHQGVPAVLLQSDGEDEFDFQDAVAVLKAFSFIDADEADTAFSTHRLVQLATRWWLEKEMPSETDKWATAALKSVAMQFPEPNSHPDTDYFTLSEILLPHAELVLRYEFKSVSKEADLYRARLLNSSGRYIHWTGSFDEARARFAESMNINMKHLGEKHVDTMISTGLLGWTLGSCDEDPHAIPILERLVEIRKEVLGEDDPLTIDAMSDLATAIVTTGDLSKAESMQREALARSERVLGRHHGDTLNCMEHLSSILDDQGNAEEAIMLEREVYTTKRAQLGPRHMSVLVAECNLATMLGDEGHVEEAHEMFKRNIEVKREVCGVDHRETLVSIMNFGTFLLRSQSGRREAKELFTQALQDAEDGPRKNNPKSQDIIHTLRRWLRLWRLQDSSYDTGEWE</sequence>
<name>A0A8K0WQV4_9HYPO</name>
<feature type="domain" description="NB-ARC" evidence="1">
    <location>
        <begin position="45"/>
        <end position="213"/>
    </location>
</feature>
<gene>
    <name evidence="3" type="ORF">B0I35DRAFT_431282</name>
</gene>
<keyword evidence="3" id="KW-0378">Hydrolase</keyword>
<dbReference type="GO" id="GO:0016787">
    <property type="term" value="F:hydrolase activity"/>
    <property type="evidence" value="ECO:0007669"/>
    <property type="project" value="UniProtKB-KW"/>
</dbReference>